<feature type="transmembrane region" description="Helical" evidence="19">
    <location>
        <begin position="247"/>
        <end position="269"/>
    </location>
</feature>
<keyword evidence="11 18" id="KW-0812">Transmembrane</keyword>
<comment type="caution">
    <text evidence="20">The sequence shown here is derived from an EMBL/GenBank/DDBJ whole genome shotgun (WGS) entry which is preliminary data.</text>
</comment>
<dbReference type="PATRIC" id="fig|1549748.8.peg.3471"/>
<dbReference type="AlphaFoldDB" id="A0A0M2RC04"/>
<name>A0A0M2RC04_9PROT</name>
<reference evidence="20 21" key="1">
    <citation type="submission" date="2015-03" db="EMBL/GenBank/DDBJ databases">
        <title>Genome sequence of Kiloniella sp. P1-1, isolated from the gut microflora of Pacific white shrimp, Penaeus vannamei.</title>
        <authorList>
            <person name="Shao Z."/>
            <person name="Wang L."/>
            <person name="Li X."/>
        </authorList>
    </citation>
    <scope>NUCLEOTIDE SEQUENCE [LARGE SCALE GENOMIC DNA]</scope>
    <source>
        <strain evidence="20 21">P1-1</strain>
    </source>
</reference>
<feature type="transmembrane region" description="Helical" evidence="19">
    <location>
        <begin position="143"/>
        <end position="160"/>
    </location>
</feature>
<dbReference type="GO" id="GO:0005886">
    <property type="term" value="C:plasma membrane"/>
    <property type="evidence" value="ECO:0007669"/>
    <property type="project" value="UniProtKB-SubCell"/>
</dbReference>
<evidence type="ECO:0000256" key="16">
    <source>
        <dbReference type="ARBA" id="ARBA00023209"/>
    </source>
</evidence>
<gene>
    <name evidence="20" type="ORF">WH95_07545</name>
</gene>
<evidence type="ECO:0000256" key="18">
    <source>
        <dbReference type="RuleBase" id="RU003938"/>
    </source>
</evidence>
<dbReference type="PANTHER" id="PTHR46382:SF1">
    <property type="entry name" value="PHOSPHATIDATE CYTIDYLYLTRANSFERASE"/>
    <property type="match status" value="1"/>
</dbReference>
<evidence type="ECO:0000256" key="5">
    <source>
        <dbReference type="ARBA" id="ARBA00010185"/>
    </source>
</evidence>
<dbReference type="EMBL" id="LANI01000004">
    <property type="protein sequence ID" value="KKJ77535.1"/>
    <property type="molecule type" value="Genomic_DNA"/>
</dbReference>
<comment type="catalytic activity">
    <reaction evidence="1 18">
        <text>a 1,2-diacyl-sn-glycero-3-phosphate + CTP + H(+) = a CDP-1,2-diacyl-sn-glycerol + diphosphate</text>
        <dbReference type="Rhea" id="RHEA:16229"/>
        <dbReference type="ChEBI" id="CHEBI:15378"/>
        <dbReference type="ChEBI" id="CHEBI:33019"/>
        <dbReference type="ChEBI" id="CHEBI:37563"/>
        <dbReference type="ChEBI" id="CHEBI:58332"/>
        <dbReference type="ChEBI" id="CHEBI:58608"/>
        <dbReference type="EC" id="2.7.7.41"/>
    </reaction>
</comment>
<keyword evidence="21" id="KW-1185">Reference proteome</keyword>
<dbReference type="PANTHER" id="PTHR46382">
    <property type="entry name" value="PHOSPHATIDATE CYTIDYLYLTRANSFERASE"/>
    <property type="match status" value="1"/>
</dbReference>
<evidence type="ECO:0000256" key="13">
    <source>
        <dbReference type="ARBA" id="ARBA00022989"/>
    </source>
</evidence>
<keyword evidence="15 19" id="KW-0472">Membrane</keyword>
<dbReference type="InterPro" id="IPR000374">
    <property type="entry name" value="PC_trans"/>
</dbReference>
<comment type="subcellular location">
    <subcellularLocation>
        <location evidence="2">Cell membrane</location>
        <topology evidence="2">Multi-pass membrane protein</topology>
    </subcellularLocation>
</comment>
<comment type="pathway">
    <text evidence="4">Lipid metabolism.</text>
</comment>
<evidence type="ECO:0000256" key="3">
    <source>
        <dbReference type="ARBA" id="ARBA00005119"/>
    </source>
</evidence>
<feature type="transmembrane region" description="Helical" evidence="19">
    <location>
        <begin position="180"/>
        <end position="198"/>
    </location>
</feature>
<dbReference type="Pfam" id="PF01148">
    <property type="entry name" value="CTP_transf_1"/>
    <property type="match status" value="1"/>
</dbReference>
<evidence type="ECO:0000256" key="9">
    <source>
        <dbReference type="ARBA" id="ARBA00022516"/>
    </source>
</evidence>
<evidence type="ECO:0000256" key="8">
    <source>
        <dbReference type="ARBA" id="ARBA00022475"/>
    </source>
</evidence>
<proteinExistence type="inferred from homology"/>
<evidence type="ECO:0000256" key="14">
    <source>
        <dbReference type="ARBA" id="ARBA00023098"/>
    </source>
</evidence>
<evidence type="ECO:0000256" key="15">
    <source>
        <dbReference type="ARBA" id="ARBA00023136"/>
    </source>
</evidence>
<evidence type="ECO:0000313" key="20">
    <source>
        <dbReference type="EMBL" id="KKJ77535.1"/>
    </source>
</evidence>
<keyword evidence="13 19" id="KW-1133">Transmembrane helix</keyword>
<dbReference type="OrthoDB" id="9799199at2"/>
<evidence type="ECO:0000256" key="2">
    <source>
        <dbReference type="ARBA" id="ARBA00004651"/>
    </source>
</evidence>
<dbReference type="GO" id="GO:0004605">
    <property type="term" value="F:phosphatidate cytidylyltransferase activity"/>
    <property type="evidence" value="ECO:0007669"/>
    <property type="project" value="UniProtKB-EC"/>
</dbReference>
<feature type="transmembrane region" description="Helical" evidence="19">
    <location>
        <begin position="41"/>
        <end position="58"/>
    </location>
</feature>
<keyword evidence="16" id="KW-0594">Phospholipid biosynthesis</keyword>
<comment type="pathway">
    <text evidence="3 18">Phospholipid metabolism; CDP-diacylglycerol biosynthesis; CDP-diacylglycerol from sn-glycerol 3-phosphate: step 3/3.</text>
</comment>
<dbReference type="GO" id="GO:0016024">
    <property type="term" value="P:CDP-diacylglycerol biosynthetic process"/>
    <property type="evidence" value="ECO:0007669"/>
    <property type="project" value="UniProtKB-UniPathway"/>
</dbReference>
<evidence type="ECO:0000256" key="4">
    <source>
        <dbReference type="ARBA" id="ARBA00005189"/>
    </source>
</evidence>
<dbReference type="PROSITE" id="PS01315">
    <property type="entry name" value="CDS"/>
    <property type="match status" value="1"/>
</dbReference>
<organism evidence="20 21">
    <name type="scientific">Kiloniella litopenaei</name>
    <dbReference type="NCBI Taxonomy" id="1549748"/>
    <lineage>
        <taxon>Bacteria</taxon>
        <taxon>Pseudomonadati</taxon>
        <taxon>Pseudomonadota</taxon>
        <taxon>Alphaproteobacteria</taxon>
        <taxon>Rhodospirillales</taxon>
        <taxon>Kiloniellaceae</taxon>
        <taxon>Kiloniella</taxon>
    </lineage>
</organism>
<evidence type="ECO:0000256" key="7">
    <source>
        <dbReference type="ARBA" id="ARBA00019373"/>
    </source>
</evidence>
<feature type="transmembrane region" description="Helical" evidence="19">
    <location>
        <begin position="88"/>
        <end position="105"/>
    </location>
</feature>
<evidence type="ECO:0000256" key="12">
    <source>
        <dbReference type="ARBA" id="ARBA00022695"/>
    </source>
</evidence>
<evidence type="ECO:0000256" key="6">
    <source>
        <dbReference type="ARBA" id="ARBA00012487"/>
    </source>
</evidence>
<accession>A0A0M2RC04</accession>
<dbReference type="EC" id="2.7.7.41" evidence="6 18"/>
<feature type="transmembrane region" description="Helical" evidence="19">
    <location>
        <begin position="112"/>
        <end position="131"/>
    </location>
</feature>
<evidence type="ECO:0000256" key="11">
    <source>
        <dbReference type="ARBA" id="ARBA00022692"/>
    </source>
</evidence>
<keyword evidence="12 18" id="KW-0548">Nucleotidyltransferase</keyword>
<keyword evidence="8" id="KW-1003">Cell membrane</keyword>
<keyword evidence="10 18" id="KW-0808">Transferase</keyword>
<protein>
    <recommendedName>
        <fullName evidence="7 18">Phosphatidate cytidylyltransferase</fullName>
        <ecNumber evidence="6 18">2.7.7.41</ecNumber>
    </recommendedName>
</protein>
<evidence type="ECO:0000256" key="17">
    <source>
        <dbReference type="ARBA" id="ARBA00023264"/>
    </source>
</evidence>
<dbReference type="Proteomes" id="UP000034491">
    <property type="component" value="Unassembled WGS sequence"/>
</dbReference>
<evidence type="ECO:0000256" key="10">
    <source>
        <dbReference type="ARBA" id="ARBA00022679"/>
    </source>
</evidence>
<comment type="similarity">
    <text evidence="5 18">Belongs to the CDS family.</text>
</comment>
<sequence>MDPQPKRPKKSDLLVRSLSSIILGPPVLAAVYLGSPYSDELIVLSGLILAWEWASLCYRRKIEAPGWFLVVSITGLLTLSAFGYTDFFVPALLSCAIMLYLYTRFANRKSDLAFWLTLGLGYLSVTTYSLLWLRNSSGNGFEIVLWILLVVWSTDIGAYFSGKSIGGPKIAPGISPKKTWAGLIGGMVSAALISYVFAEFTGLYNPLILGLSGAGLAVISQMGDFFESHIKRRFDAKDSSNLIPGHGGLFDRVDGLLACALLVFLIHIVY</sequence>
<evidence type="ECO:0000313" key="21">
    <source>
        <dbReference type="Proteomes" id="UP000034491"/>
    </source>
</evidence>
<dbReference type="STRING" id="1549748.WH95_07545"/>
<keyword evidence="14" id="KW-0443">Lipid metabolism</keyword>
<evidence type="ECO:0000256" key="19">
    <source>
        <dbReference type="SAM" id="Phobius"/>
    </source>
</evidence>
<feature type="transmembrane region" description="Helical" evidence="19">
    <location>
        <begin position="13"/>
        <end position="35"/>
    </location>
</feature>
<evidence type="ECO:0000256" key="1">
    <source>
        <dbReference type="ARBA" id="ARBA00001698"/>
    </source>
</evidence>
<keyword evidence="9" id="KW-0444">Lipid biosynthesis</keyword>
<keyword evidence="17" id="KW-1208">Phospholipid metabolism</keyword>
<dbReference type="UniPathway" id="UPA00557">
    <property type="reaction ID" value="UER00614"/>
</dbReference>
<feature type="transmembrane region" description="Helical" evidence="19">
    <location>
        <begin position="65"/>
        <end position="82"/>
    </location>
</feature>